<feature type="compositionally biased region" description="Basic and acidic residues" evidence="1">
    <location>
        <begin position="57"/>
        <end position="66"/>
    </location>
</feature>
<feature type="signal peptide" evidence="2">
    <location>
        <begin position="1"/>
        <end position="17"/>
    </location>
</feature>
<protein>
    <recommendedName>
        <fullName evidence="7">Alkaline phosphatase</fullName>
    </recommendedName>
</protein>
<dbReference type="InterPro" id="IPR038607">
    <property type="entry name" value="PhoD-like_sf"/>
</dbReference>
<gene>
    <name evidence="5" type="ORF">IL334_000408</name>
</gene>
<feature type="region of interest" description="Disordered" evidence="1">
    <location>
        <begin position="57"/>
        <end position="82"/>
    </location>
</feature>
<evidence type="ECO:0000256" key="2">
    <source>
        <dbReference type="SAM" id="SignalP"/>
    </source>
</evidence>
<proteinExistence type="predicted"/>
<dbReference type="Gene3D" id="2.60.40.380">
    <property type="entry name" value="Purple acid phosphatase-like, N-terminal"/>
    <property type="match status" value="1"/>
</dbReference>
<dbReference type="InterPro" id="IPR052900">
    <property type="entry name" value="Phospholipid_Metab_Enz"/>
</dbReference>
<evidence type="ECO:0000313" key="5">
    <source>
        <dbReference type="EMBL" id="WRT63503.1"/>
    </source>
</evidence>
<feature type="domain" description="PhoD-like phosphatase metallophosphatase" evidence="3">
    <location>
        <begin position="199"/>
        <end position="571"/>
    </location>
</feature>
<feature type="chain" id="PRO_5045977440" description="Alkaline phosphatase" evidence="2">
    <location>
        <begin position="18"/>
        <end position="619"/>
    </location>
</feature>
<evidence type="ECO:0008006" key="7">
    <source>
        <dbReference type="Google" id="ProtNLM"/>
    </source>
</evidence>
<dbReference type="Gene3D" id="3.60.21.70">
    <property type="entry name" value="PhoD-like phosphatase"/>
    <property type="match status" value="1"/>
</dbReference>
<dbReference type="SUPFAM" id="SSF56300">
    <property type="entry name" value="Metallo-dependent phosphatases"/>
    <property type="match status" value="1"/>
</dbReference>
<dbReference type="GeneID" id="87952539"/>
<dbReference type="Pfam" id="PF16655">
    <property type="entry name" value="PhoD_N"/>
    <property type="match status" value="1"/>
</dbReference>
<dbReference type="PANTHER" id="PTHR43606:SF7">
    <property type="entry name" value="PHOSPHATASE, PUTATIVE (AFU_ORTHOLOGUE AFUA_6G08710)-RELATED"/>
    <property type="match status" value="1"/>
</dbReference>
<evidence type="ECO:0000313" key="6">
    <source>
        <dbReference type="Proteomes" id="UP001329825"/>
    </source>
</evidence>
<accession>A0ABZ1CP34</accession>
<keyword evidence="6" id="KW-1185">Reference proteome</keyword>
<name>A0ABZ1CP34_9TREE</name>
<dbReference type="RefSeq" id="XP_062788243.1">
    <property type="nucleotide sequence ID" value="XM_062932192.1"/>
</dbReference>
<dbReference type="Proteomes" id="UP001329825">
    <property type="component" value="Chromosome 1"/>
</dbReference>
<dbReference type="InterPro" id="IPR029052">
    <property type="entry name" value="Metallo-depent_PP-like"/>
</dbReference>
<dbReference type="InterPro" id="IPR018946">
    <property type="entry name" value="PhoD-like_MPP"/>
</dbReference>
<feature type="domain" description="Phospholipase D N-terminal" evidence="4">
    <location>
        <begin position="104"/>
        <end position="185"/>
    </location>
</feature>
<dbReference type="CDD" id="cd07389">
    <property type="entry name" value="MPP_PhoD"/>
    <property type="match status" value="1"/>
</dbReference>
<keyword evidence="2" id="KW-0732">Signal</keyword>
<reference evidence="5 6" key="1">
    <citation type="submission" date="2024-01" db="EMBL/GenBank/DDBJ databases">
        <title>Comparative genomics of Cryptococcus and Kwoniella reveals pathogenesis evolution and contrasting modes of karyotype evolution via chromosome fusion or intercentromeric recombination.</title>
        <authorList>
            <person name="Coelho M.A."/>
            <person name="David-Palma M."/>
            <person name="Shea T."/>
            <person name="Bowers K."/>
            <person name="McGinley-Smith S."/>
            <person name="Mohammad A.W."/>
            <person name="Gnirke A."/>
            <person name="Yurkov A.M."/>
            <person name="Nowrousian M."/>
            <person name="Sun S."/>
            <person name="Cuomo C.A."/>
            <person name="Heitman J."/>
        </authorList>
    </citation>
    <scope>NUCLEOTIDE SEQUENCE [LARGE SCALE GENOMIC DNA]</scope>
    <source>
        <strain evidence="5">CBS 11374</strain>
    </source>
</reference>
<dbReference type="EMBL" id="CP141881">
    <property type="protein sequence ID" value="WRT63503.1"/>
    <property type="molecule type" value="Genomic_DNA"/>
</dbReference>
<evidence type="ECO:0000259" key="3">
    <source>
        <dbReference type="Pfam" id="PF09423"/>
    </source>
</evidence>
<dbReference type="PANTHER" id="PTHR43606">
    <property type="entry name" value="PHOSPHATASE, PUTATIVE (AFU_ORTHOLOGUE AFUA_6G08710)-RELATED"/>
    <property type="match status" value="1"/>
</dbReference>
<sequence>MILSLLILPLLAGIAQASPEELEQNLAYRSPYVSHPALGIDTRQVYKRHLEASAEVRSDLKKRQEQTDIPSGEDSEYPQPGYGLGVTDWSNSNYIYAGDLNFTHSVASGDPYDYSVILWTRAYPASTYRVDIPQCEVQRWSLTGADVDWTVKVEATGLSASTLYSYQFENCAKPDNKSPIGKTRTAPGKMATDVPTQRFAIYSCSNYPNGFFSAYSGPVVHEDADYVVHLGDYIYESGTGGAAIGRVPSKGAELASLDDYRRRYDEHRTDVDLLSMHQNIPIIAIWDDHETANNDWKAGSSDSNDSISTGGCAYSNGTVCFSDRAMHAKRAYFEWLPIRQVDLGDQARIWRDFRFGDLLDIYALDTRKYDRDITDLSYNTDYVATLAQDLDSSRSMVGPQQEKWIEDGLKASQDRGTVWKLIWNQVILGSQTPDQATFTINYDAWDGYQGNRQRLLQHIYDQSIDNVAVFTGDTHATWLFENNIQATLQGSDDITTLAASEATTYDHQRGTVVEFGGTAVSSSGWGNSWGSYENSTVAAKRMVENNPTLLYSKGYHRGYMTVSVNYTHLETYWYSYPGNQQARVPNNRTLAMRATMEAGMNHVQRPLMTPTFGAIKPGF</sequence>
<dbReference type="Pfam" id="PF09423">
    <property type="entry name" value="PhoD"/>
    <property type="match status" value="1"/>
</dbReference>
<dbReference type="InterPro" id="IPR032093">
    <property type="entry name" value="PhoD_N"/>
</dbReference>
<evidence type="ECO:0000259" key="4">
    <source>
        <dbReference type="Pfam" id="PF16655"/>
    </source>
</evidence>
<evidence type="ECO:0000256" key="1">
    <source>
        <dbReference type="SAM" id="MobiDB-lite"/>
    </source>
</evidence>
<organism evidence="5 6">
    <name type="scientific">Kwoniella shivajii</name>
    <dbReference type="NCBI Taxonomy" id="564305"/>
    <lineage>
        <taxon>Eukaryota</taxon>
        <taxon>Fungi</taxon>
        <taxon>Dikarya</taxon>
        <taxon>Basidiomycota</taxon>
        <taxon>Agaricomycotina</taxon>
        <taxon>Tremellomycetes</taxon>
        <taxon>Tremellales</taxon>
        <taxon>Cryptococcaceae</taxon>
        <taxon>Kwoniella</taxon>
    </lineage>
</organism>